<evidence type="ECO:0000313" key="1">
    <source>
        <dbReference type="EMBL" id="XCD16724.1"/>
    </source>
</evidence>
<dbReference type="AlphaFoldDB" id="A0AAU8BK29"/>
<keyword evidence="1" id="KW-0378">Hydrolase</keyword>
<dbReference type="PANTHER" id="PTHR38733">
    <property type="entry name" value="PROTEIN MCRC"/>
    <property type="match status" value="1"/>
</dbReference>
<protein>
    <submittedName>
        <fullName evidence="1">5-methylcytosine-specific restriction endonuclease system specificity protein McrC</fullName>
    </submittedName>
</protein>
<keyword evidence="1" id="KW-0540">Nuclease</keyword>
<reference evidence="1" key="1">
    <citation type="submission" date="2023-01" db="EMBL/GenBank/DDBJ databases">
        <title>Vibrio sp. CB1-14 genome sequencing.</title>
        <authorList>
            <person name="Otstavnykh N."/>
            <person name="Isaeva M."/>
            <person name="Meleshko D."/>
        </authorList>
    </citation>
    <scope>NUCLEOTIDE SEQUENCE</scope>
    <source>
        <strain evidence="1">CB1-14</strain>
    </source>
</reference>
<dbReference type="PANTHER" id="PTHR38733:SF1">
    <property type="entry name" value="TYPE IV METHYL-DIRECTED RESTRICTION ENZYME ECOKMCRBC"/>
    <property type="match status" value="1"/>
</dbReference>
<dbReference type="PIRSF" id="PIRSF003109">
    <property type="entry name" value="McrC"/>
    <property type="match status" value="1"/>
</dbReference>
<accession>A0AAU8BK29</accession>
<dbReference type="GO" id="GO:0009307">
    <property type="term" value="P:DNA restriction-modification system"/>
    <property type="evidence" value="ECO:0007669"/>
    <property type="project" value="InterPro"/>
</dbReference>
<dbReference type="InterPro" id="IPR014407">
    <property type="entry name" value="McrC_bac"/>
</dbReference>
<sequence>MSNWEREKIGIIPVKNLWLLMLYASDCRYLAEHLADSEASQHDALELVGKVLCDLLESRMRRELSKSFINRKDELNRVRGRVDALQSERKMSLYRGKVFCHFEEVSADTARNRYTLNALQKLQKLTKNKNLLISSKAISQQLKQLGISDIQIVGYSPTSERFGRHENEDRKIIQLAELIHSMMLISESMGSKLLPKPEKQEQWVRKLFEKAVAGFYKLALPKQGWKVSSNKQLRWQVEQESTLIPSLLPTMELDIQLDHHQLKQRIVIDTKFTNIVTKGRFDNTTFKSGYIYQLYTYIMSQKKEQDLLSLASSGMLLHPSVGDHYDEVVTIQGHQLRFCTVDLMAKPSEITKRLENLIL</sequence>
<dbReference type="RefSeq" id="WP_353497962.1">
    <property type="nucleotide sequence ID" value="NZ_CP115920.1"/>
</dbReference>
<dbReference type="EMBL" id="CP115920">
    <property type="protein sequence ID" value="XCD16724.1"/>
    <property type="molecule type" value="Genomic_DNA"/>
</dbReference>
<organism evidence="1">
    <name type="scientific">Vibrio chaetopteri</name>
    <dbReference type="NCBI Taxonomy" id="3016528"/>
    <lineage>
        <taxon>Bacteria</taxon>
        <taxon>Pseudomonadati</taxon>
        <taxon>Pseudomonadota</taxon>
        <taxon>Gammaproteobacteria</taxon>
        <taxon>Vibrionales</taxon>
        <taxon>Vibrionaceae</taxon>
        <taxon>Vibrio</taxon>
    </lineage>
</organism>
<dbReference type="KEGG" id="vck:PG915_04005"/>
<dbReference type="REBASE" id="841888">
    <property type="entry name" value="VspCB114McrBCP"/>
</dbReference>
<keyword evidence="1" id="KW-0255">Endonuclease</keyword>
<dbReference type="GO" id="GO:0004519">
    <property type="term" value="F:endonuclease activity"/>
    <property type="evidence" value="ECO:0007669"/>
    <property type="project" value="UniProtKB-KW"/>
</dbReference>
<dbReference type="InterPro" id="IPR019292">
    <property type="entry name" value="McrC"/>
</dbReference>
<name>A0AAU8BK29_9VIBR</name>
<gene>
    <name evidence="1" type="ORF">PG915_04005</name>
</gene>
<proteinExistence type="predicted"/>
<dbReference type="Pfam" id="PF10117">
    <property type="entry name" value="McrBC"/>
    <property type="match status" value="1"/>
</dbReference>